<dbReference type="EMBL" id="JAGFNP010000006">
    <property type="protein sequence ID" value="MBO3733831.1"/>
    <property type="molecule type" value="Genomic_DNA"/>
</dbReference>
<dbReference type="Proteomes" id="UP000681341">
    <property type="component" value="Unassembled WGS sequence"/>
</dbReference>
<gene>
    <name evidence="1" type="ORF">J5V16_13470</name>
</gene>
<name>A0ABS3U6E1_9ACTN</name>
<evidence type="ECO:0000313" key="2">
    <source>
        <dbReference type="Proteomes" id="UP000681341"/>
    </source>
</evidence>
<organism evidence="1 2">
    <name type="scientific">Glycomyces niveus</name>
    <dbReference type="NCBI Taxonomy" id="2820287"/>
    <lineage>
        <taxon>Bacteria</taxon>
        <taxon>Bacillati</taxon>
        <taxon>Actinomycetota</taxon>
        <taxon>Actinomycetes</taxon>
        <taxon>Glycomycetales</taxon>
        <taxon>Glycomycetaceae</taxon>
        <taxon>Glycomyces</taxon>
    </lineage>
</organism>
<protein>
    <submittedName>
        <fullName evidence="1">Uncharacterized protein</fullName>
    </submittedName>
</protein>
<evidence type="ECO:0000313" key="1">
    <source>
        <dbReference type="EMBL" id="MBO3733831.1"/>
    </source>
</evidence>
<proteinExistence type="predicted"/>
<sequence>MTINLTAQDETTIRTAAYGVVTLMSSAGIAGSAHRIGTDASLALAAATGAVGHVIAGAKAKDLKFPGKSTAAIADQVLPAISESVRLLAAEDAAEAENFRSVVRIAIAAAERAHKGEPSPVMAEMSRKINEALNA</sequence>
<keyword evidence="2" id="KW-1185">Reference proteome</keyword>
<accession>A0ABS3U6E1</accession>
<comment type="caution">
    <text evidence="1">The sequence shown here is derived from an EMBL/GenBank/DDBJ whole genome shotgun (WGS) entry which is preliminary data.</text>
</comment>
<reference evidence="1 2" key="1">
    <citation type="submission" date="2021-03" db="EMBL/GenBank/DDBJ databases">
        <title>Glycomyces sp. nov., a novel actinomycete isolated from soil.</title>
        <authorList>
            <person name="Yang X."/>
            <person name="Xu X."/>
        </authorList>
    </citation>
    <scope>NUCLEOTIDE SEQUENCE [LARGE SCALE GENOMIC DNA]</scope>
    <source>
        <strain evidence="1 2">NEAU-S30</strain>
    </source>
</reference>
<dbReference type="RefSeq" id="WP_208496786.1">
    <property type="nucleotide sequence ID" value="NZ_JAGFNP010000006.1"/>
</dbReference>